<dbReference type="PROSITE" id="PS00978">
    <property type="entry name" value="FAD_G3PDH_2"/>
    <property type="match status" value="1"/>
</dbReference>
<dbReference type="EMBL" id="JH604634">
    <property type="protein sequence ID" value="EHY66114.1"/>
    <property type="molecule type" value="Genomic_DNA"/>
</dbReference>
<dbReference type="SUPFAM" id="SSF51905">
    <property type="entry name" value="FAD/NAD(P)-binding domain"/>
    <property type="match status" value="1"/>
</dbReference>
<keyword evidence="5" id="KW-0274">FAD</keyword>
<dbReference type="EC" id="1.1.5.3" evidence="3"/>
<evidence type="ECO:0000256" key="2">
    <source>
        <dbReference type="ARBA" id="ARBA00007330"/>
    </source>
</evidence>
<evidence type="ECO:0000256" key="6">
    <source>
        <dbReference type="ARBA" id="ARBA00023002"/>
    </source>
</evidence>
<evidence type="ECO:0000256" key="4">
    <source>
        <dbReference type="ARBA" id="ARBA00022630"/>
    </source>
</evidence>
<dbReference type="STRING" id="944018.H8ZB61"/>
<dbReference type="Pfam" id="PF01266">
    <property type="entry name" value="DAO"/>
    <property type="match status" value="1"/>
</dbReference>
<feature type="domain" description="Alpha-glycerophosphate oxidase C-terminal" evidence="8">
    <location>
        <begin position="439"/>
        <end position="558"/>
    </location>
</feature>
<protein>
    <recommendedName>
        <fullName evidence="3">glycerol-3-phosphate dehydrogenase</fullName>
        <ecNumber evidence="3">1.1.5.3</ecNumber>
    </recommendedName>
</protein>
<dbReference type="AlphaFoldDB" id="H8ZB61"/>
<dbReference type="Gene3D" id="3.30.9.10">
    <property type="entry name" value="D-Amino Acid Oxidase, subunit A, domain 2"/>
    <property type="match status" value="1"/>
</dbReference>
<dbReference type="PRINTS" id="PR01001">
    <property type="entry name" value="FADG3PDH"/>
</dbReference>
<gene>
    <name evidence="9" type="ORF">NERG_00810</name>
</gene>
<dbReference type="GO" id="GO:0006072">
    <property type="term" value="P:glycerol-3-phosphate metabolic process"/>
    <property type="evidence" value="ECO:0007669"/>
    <property type="project" value="InterPro"/>
</dbReference>
<dbReference type="InterPro" id="IPR006076">
    <property type="entry name" value="FAD-dep_OxRdtase"/>
</dbReference>
<reference evidence="9" key="1">
    <citation type="submission" date="2011-03" db="EMBL/GenBank/DDBJ databases">
        <title>The Genome Sequence of Nematocida sp1 strain ERTm2.</title>
        <authorList>
            <consortium name="The Broad Institute Genome Sequencing Platform"/>
            <consortium name="The Broad Institute Genome Sequencing Center for Infectious Disease"/>
            <person name="Cuomo C."/>
            <person name="Troemel E."/>
            <person name="Young S.K."/>
            <person name="Zeng Q."/>
            <person name="Gargeya S."/>
            <person name="Fitzgerald M."/>
            <person name="Haas B."/>
            <person name="Abouelleil A."/>
            <person name="Alvarado L."/>
            <person name="Arachchi H.M."/>
            <person name="Berlin A."/>
            <person name="Brown A."/>
            <person name="Chapman S.B."/>
            <person name="Chen Z."/>
            <person name="Dunbar C."/>
            <person name="Freedman E."/>
            <person name="Gearin G."/>
            <person name="Gellesch M."/>
            <person name="Goldberg J."/>
            <person name="Griggs A."/>
            <person name="Gujja S."/>
            <person name="Heilman E.R."/>
            <person name="Heiman D."/>
            <person name="Howarth C."/>
            <person name="Larson L."/>
            <person name="Lui A."/>
            <person name="MacDonald P.J.P."/>
            <person name="Mehta T."/>
            <person name="Montmayeur A."/>
            <person name="Murphy C."/>
            <person name="Neiman D."/>
            <person name="Pearson M."/>
            <person name="Priest M."/>
            <person name="Roberts A."/>
            <person name="Saif S."/>
            <person name="Shea T."/>
            <person name="Shenoy N."/>
            <person name="Sisk P."/>
            <person name="Stolte C."/>
            <person name="Sykes S."/>
            <person name="White J."/>
            <person name="Yandava C."/>
            <person name="Wortman J."/>
            <person name="Nusbaum C."/>
            <person name="Birren B."/>
        </authorList>
    </citation>
    <scope>NUCLEOTIDE SEQUENCE</scope>
    <source>
        <strain evidence="9">ERTm2</strain>
    </source>
</reference>
<evidence type="ECO:0000256" key="5">
    <source>
        <dbReference type="ARBA" id="ARBA00022827"/>
    </source>
</evidence>
<name>H8ZB61_NEMA1</name>
<dbReference type="GO" id="GO:0004368">
    <property type="term" value="F:glycerol-3-phosphate dehydrogenase (quinone) activity"/>
    <property type="evidence" value="ECO:0007669"/>
    <property type="project" value="UniProtKB-EC"/>
</dbReference>
<comment type="cofactor">
    <cofactor evidence="1">
        <name>FAD</name>
        <dbReference type="ChEBI" id="CHEBI:57692"/>
    </cofactor>
</comment>
<dbReference type="Pfam" id="PF16901">
    <property type="entry name" value="DAO_C"/>
    <property type="match status" value="1"/>
</dbReference>
<comment type="similarity">
    <text evidence="2">Belongs to the FAD-dependent glycerol-3-phosphate dehydrogenase family.</text>
</comment>
<evidence type="ECO:0000313" key="9">
    <source>
        <dbReference type="EMBL" id="EHY66114.1"/>
    </source>
</evidence>
<evidence type="ECO:0000256" key="3">
    <source>
        <dbReference type="ARBA" id="ARBA00013029"/>
    </source>
</evidence>
<dbReference type="Proteomes" id="UP000005622">
    <property type="component" value="Unassembled WGS sequence"/>
</dbReference>
<dbReference type="GO" id="GO:0005739">
    <property type="term" value="C:mitochondrion"/>
    <property type="evidence" value="ECO:0007669"/>
    <property type="project" value="TreeGrafter"/>
</dbReference>
<evidence type="ECO:0000256" key="1">
    <source>
        <dbReference type="ARBA" id="ARBA00001974"/>
    </source>
</evidence>
<sequence>MSILRSTFSTVLAGAVIVDRILTVHERNKHKERYSKSIPLSWMPPSRSALLKKIKPSYDIVIIGGGSVGAGCFLDAVTRGYSVLLLEKNDFSSGTSSKSTKLIHGGIRYLETALKQLSYKHLFLVVEGLKERKTFLSLAPYLTRSVPIILPISSKLTIPYYWFGAKMYDWLSIGHAIAPSSFLPFSKIKTLLPGVANTGISGGMVFYDGQMDDARFNSMLIATGTHYGGSALNYCKVAQLNKSEGKITGVSFTDTETGKEYTVEARSVINATGPNSDKLRQNDRPDTPTMMAPSTGVHVILQGYVNGMGIIHPKTHNGSVMFMLPWHKSVILGTTDTPGFFKMAREKDLLYLAEEMRDLIRPEVYPGVKNIMSAWSGVRPLAVDRSASDSTSAVRAHVVEVSPAGLVTVTGGKWTSYRAMAEEAVSTAAKVGGLPGRECVTKHVRMIGSHSYDKSLGLQIAKKEGISSDIAEHLADAYGDRAWKVCAYANGVYTRIDPRHPYITAEVLYTIDHENVRNISDYLGRRSFFAYFDVRAAHAAVPGLAKIFSKRFGWSAKKEKSALQEAYYYLDTMGYSLLRKMERQEKEFLVFSGKLGQVCVNKVCDGKSVRDLVQKVFKEKVPALNGLQMLSTKDALKVVHSHFNILP</sequence>
<keyword evidence="6" id="KW-0560">Oxidoreductase</keyword>
<dbReference type="InterPro" id="IPR038299">
    <property type="entry name" value="DAO_C_sf"/>
</dbReference>
<feature type="domain" description="FAD dependent oxidoreductase" evidence="7">
    <location>
        <begin position="59"/>
        <end position="417"/>
    </location>
</feature>
<dbReference type="InterPro" id="IPR000447">
    <property type="entry name" value="G3P_DH_FAD-dep"/>
</dbReference>
<accession>H8ZB61</accession>
<organism evidence="9">
    <name type="scientific">Nematocida ausubeli (strain ATCC PRA-371 / ERTm2)</name>
    <name type="common">Nematode killer fungus</name>
    <dbReference type="NCBI Taxonomy" id="1913371"/>
    <lineage>
        <taxon>Eukaryota</taxon>
        <taxon>Fungi</taxon>
        <taxon>Fungi incertae sedis</taxon>
        <taxon>Microsporidia</taxon>
        <taxon>Nematocida</taxon>
    </lineage>
</organism>
<evidence type="ECO:0000259" key="7">
    <source>
        <dbReference type="Pfam" id="PF01266"/>
    </source>
</evidence>
<proteinExistence type="inferred from homology"/>
<dbReference type="PANTHER" id="PTHR11985:SF15">
    <property type="entry name" value="GLYCEROL-3-PHOSPHATE DEHYDROGENASE, MITOCHONDRIAL"/>
    <property type="match status" value="1"/>
</dbReference>
<evidence type="ECO:0000259" key="8">
    <source>
        <dbReference type="Pfam" id="PF16901"/>
    </source>
</evidence>
<dbReference type="Gene3D" id="1.10.8.870">
    <property type="entry name" value="Alpha-glycerophosphate oxidase, cap domain"/>
    <property type="match status" value="1"/>
</dbReference>
<dbReference type="PANTHER" id="PTHR11985">
    <property type="entry name" value="GLYCEROL-3-PHOSPHATE DEHYDROGENASE"/>
    <property type="match status" value="1"/>
</dbReference>
<dbReference type="InterPro" id="IPR036188">
    <property type="entry name" value="FAD/NAD-bd_sf"/>
</dbReference>
<keyword evidence="4" id="KW-0285">Flavoprotein</keyword>
<dbReference type="InterPro" id="IPR031656">
    <property type="entry name" value="DAO_C"/>
</dbReference>
<dbReference type="HOGENOM" id="CLU_015740_4_1_1"/>
<dbReference type="Gene3D" id="3.50.50.60">
    <property type="entry name" value="FAD/NAD(P)-binding domain"/>
    <property type="match status" value="1"/>
</dbReference>